<evidence type="ECO:0000313" key="2">
    <source>
        <dbReference type="Proteomes" id="UP000821865"/>
    </source>
</evidence>
<gene>
    <name evidence="1" type="ORF">HPB49_022984</name>
</gene>
<proteinExistence type="predicted"/>
<sequence>MPDLGQGPVHRFRDHAVTGVNWRLTRFVDEVPNSRVCGLCCMIPKRMTLLPCGHALCQSCHAASFEGGVGQCPLDRVRFEEPECFGYEFPTRTANTLKVHCWNEAHGCEYTDTMDRMLEHYEKECTFHSVECLRCGVVVHHSDLQMHYVAGCIAGGSSAIAEYPSSNHTALTLEDVSAALEDLKTMLGDPNHDQLLPVIQSQLNELTEQVRNQEARFSGITRELRTCEHNLKGEITQIAATISPTVSNQLTAPQNPAEEASTSSSLSLRSEKALILRKLEYLAHISHDVLERLRQTFPQRDSSRVIAYCKPWDDEVRHFTSALPTTAAWVEAFGSVSYVLTLEHCQEIIQWRQGRRKLAQITVWHMRDTYFTLAVSTHYYGSTCELIVEIVFNGILEDSKCLPSLWRMKVVDSEGYRSRLLTSISEPCYCRDEDYSYVHFHLEFSIDIRSLKNDGFLRNGKIEFRIELDDDEMNGGVAGEHSDVRHH</sequence>
<dbReference type="Proteomes" id="UP000821865">
    <property type="component" value="Chromosome 10"/>
</dbReference>
<accession>A0ACB8DRG6</accession>
<evidence type="ECO:0000313" key="1">
    <source>
        <dbReference type="EMBL" id="KAH7975050.1"/>
    </source>
</evidence>
<comment type="caution">
    <text evidence="1">The sequence shown here is derived from an EMBL/GenBank/DDBJ whole genome shotgun (WGS) entry which is preliminary data.</text>
</comment>
<dbReference type="EMBL" id="CM023479">
    <property type="protein sequence ID" value="KAH7975050.1"/>
    <property type="molecule type" value="Genomic_DNA"/>
</dbReference>
<reference evidence="1" key="1">
    <citation type="submission" date="2020-05" db="EMBL/GenBank/DDBJ databases">
        <title>Large-scale comparative analyses of tick genomes elucidate their genetic diversity and vector capacities.</title>
        <authorList>
            <person name="Jia N."/>
            <person name="Wang J."/>
            <person name="Shi W."/>
            <person name="Du L."/>
            <person name="Sun Y."/>
            <person name="Zhan W."/>
            <person name="Jiang J."/>
            <person name="Wang Q."/>
            <person name="Zhang B."/>
            <person name="Ji P."/>
            <person name="Sakyi L.B."/>
            <person name="Cui X."/>
            <person name="Yuan T."/>
            <person name="Jiang B."/>
            <person name="Yang W."/>
            <person name="Lam T.T.-Y."/>
            <person name="Chang Q."/>
            <person name="Ding S."/>
            <person name="Wang X."/>
            <person name="Zhu J."/>
            <person name="Ruan X."/>
            <person name="Zhao L."/>
            <person name="Wei J."/>
            <person name="Que T."/>
            <person name="Du C."/>
            <person name="Cheng J."/>
            <person name="Dai P."/>
            <person name="Han X."/>
            <person name="Huang E."/>
            <person name="Gao Y."/>
            <person name="Liu J."/>
            <person name="Shao H."/>
            <person name="Ye R."/>
            <person name="Li L."/>
            <person name="Wei W."/>
            <person name="Wang X."/>
            <person name="Wang C."/>
            <person name="Yang T."/>
            <person name="Huo Q."/>
            <person name="Li W."/>
            <person name="Guo W."/>
            <person name="Chen H."/>
            <person name="Zhou L."/>
            <person name="Ni X."/>
            <person name="Tian J."/>
            <person name="Zhou Y."/>
            <person name="Sheng Y."/>
            <person name="Liu T."/>
            <person name="Pan Y."/>
            <person name="Xia L."/>
            <person name="Li J."/>
            <person name="Zhao F."/>
            <person name="Cao W."/>
        </authorList>
    </citation>
    <scope>NUCLEOTIDE SEQUENCE</scope>
    <source>
        <strain evidence="1">Dsil-2018</strain>
    </source>
</reference>
<name>A0ACB8DRG6_DERSI</name>
<keyword evidence="2" id="KW-1185">Reference proteome</keyword>
<organism evidence="1 2">
    <name type="scientific">Dermacentor silvarum</name>
    <name type="common">Tick</name>
    <dbReference type="NCBI Taxonomy" id="543639"/>
    <lineage>
        <taxon>Eukaryota</taxon>
        <taxon>Metazoa</taxon>
        <taxon>Ecdysozoa</taxon>
        <taxon>Arthropoda</taxon>
        <taxon>Chelicerata</taxon>
        <taxon>Arachnida</taxon>
        <taxon>Acari</taxon>
        <taxon>Parasitiformes</taxon>
        <taxon>Ixodida</taxon>
        <taxon>Ixodoidea</taxon>
        <taxon>Ixodidae</taxon>
        <taxon>Rhipicephalinae</taxon>
        <taxon>Dermacentor</taxon>
    </lineage>
</organism>
<protein>
    <submittedName>
        <fullName evidence="1">Uncharacterized protein</fullName>
    </submittedName>
</protein>